<dbReference type="GO" id="GO:0000160">
    <property type="term" value="P:phosphorelay signal transduction system"/>
    <property type="evidence" value="ECO:0007669"/>
    <property type="project" value="InterPro"/>
</dbReference>
<dbReference type="PATRIC" id="fig|1318628.3.peg.2585"/>
<evidence type="ECO:0000256" key="1">
    <source>
        <dbReference type="PROSITE-ProRule" id="PRU00169"/>
    </source>
</evidence>
<dbReference type="InterPro" id="IPR011006">
    <property type="entry name" value="CheY-like_superfamily"/>
</dbReference>
<name>R8AZ60_9GAMM</name>
<dbReference type="EMBL" id="ASAD01000014">
    <property type="protein sequence ID" value="EON91618.1"/>
    <property type="molecule type" value="Genomic_DNA"/>
</dbReference>
<keyword evidence="1" id="KW-0597">Phosphoprotein</keyword>
<evidence type="ECO:0000313" key="4">
    <source>
        <dbReference type="Proteomes" id="UP000016540"/>
    </source>
</evidence>
<dbReference type="AlphaFoldDB" id="R8AZ60"/>
<organism evidence="3 4">
    <name type="scientific">Marinobacter lipolyticus SM19</name>
    <dbReference type="NCBI Taxonomy" id="1318628"/>
    <lineage>
        <taxon>Bacteria</taxon>
        <taxon>Pseudomonadati</taxon>
        <taxon>Pseudomonadota</taxon>
        <taxon>Gammaproteobacteria</taxon>
        <taxon>Pseudomonadales</taxon>
        <taxon>Marinobacteraceae</taxon>
        <taxon>Marinobacter</taxon>
    </lineage>
</organism>
<reference evidence="3 4" key="1">
    <citation type="journal article" date="2013" name="Genome Announc.">
        <title>Draft Genome Sequence of the Moderately Halophilic Bacterium Marinobacter lipolyticus Strain SM19.</title>
        <authorList>
            <person name="Papke R.T."/>
            <person name="de la Haba R.R."/>
            <person name="Infante-Dominguez C."/>
            <person name="Perez D."/>
            <person name="Sanchez-Porro C."/>
            <person name="Lapierre P."/>
            <person name="Ventosa A."/>
        </authorList>
    </citation>
    <scope>NUCLEOTIDE SEQUENCE [LARGE SCALE GENOMIC DNA]</scope>
    <source>
        <strain evidence="3 4">SM19</strain>
    </source>
</reference>
<dbReference type="HOGENOM" id="CLU_000445_69_17_6"/>
<feature type="domain" description="Response regulatory" evidence="2">
    <location>
        <begin position="1"/>
        <end position="125"/>
    </location>
</feature>
<dbReference type="PANTHER" id="PTHR44520">
    <property type="entry name" value="RESPONSE REGULATOR RCP1-RELATED"/>
    <property type="match status" value="1"/>
</dbReference>
<dbReference type="SUPFAM" id="SSF52172">
    <property type="entry name" value="CheY-like"/>
    <property type="match status" value="1"/>
</dbReference>
<protein>
    <submittedName>
        <fullName evidence="3">Response regulator receiver protein</fullName>
    </submittedName>
</protein>
<accession>R8AZ60</accession>
<sequence>MADDDPLDRMLTQEAFLESKSINPLYFVENGEELLNYLHRVPPYNAEEHPFPDLILLDLNMPKKDGRDCLIEIKNNPELKHIPIIVLTTSNREEEVFRSYDLGASSFISKPVDFEKLVGQIKIFNSYWCSIVELPDVNEQ</sequence>
<dbReference type="SMART" id="SM00448">
    <property type="entry name" value="REC"/>
    <property type="match status" value="1"/>
</dbReference>
<dbReference type="STRING" id="1318628.MARLIPOL_12939"/>
<evidence type="ECO:0000259" key="2">
    <source>
        <dbReference type="PROSITE" id="PS50110"/>
    </source>
</evidence>
<dbReference type="CDD" id="cd17557">
    <property type="entry name" value="REC_Rcp-like"/>
    <property type="match status" value="1"/>
</dbReference>
<comment type="caution">
    <text evidence="3">The sequence shown here is derived from an EMBL/GenBank/DDBJ whole genome shotgun (WGS) entry which is preliminary data.</text>
</comment>
<dbReference type="Pfam" id="PF00072">
    <property type="entry name" value="Response_reg"/>
    <property type="match status" value="1"/>
</dbReference>
<dbReference type="InterPro" id="IPR052893">
    <property type="entry name" value="TCS_response_regulator"/>
</dbReference>
<proteinExistence type="predicted"/>
<gene>
    <name evidence="3" type="ORF">MARLIPOL_12939</name>
</gene>
<dbReference type="Proteomes" id="UP000016540">
    <property type="component" value="Unassembled WGS sequence"/>
</dbReference>
<feature type="modified residue" description="4-aspartylphosphate" evidence="1">
    <location>
        <position position="58"/>
    </location>
</feature>
<dbReference type="InterPro" id="IPR001789">
    <property type="entry name" value="Sig_transdc_resp-reg_receiver"/>
</dbReference>
<keyword evidence="4" id="KW-1185">Reference proteome</keyword>
<dbReference type="PROSITE" id="PS50110">
    <property type="entry name" value="RESPONSE_REGULATORY"/>
    <property type="match status" value="1"/>
</dbReference>
<dbReference type="Gene3D" id="3.40.50.2300">
    <property type="match status" value="1"/>
</dbReference>
<dbReference type="PANTHER" id="PTHR44520:SF2">
    <property type="entry name" value="RESPONSE REGULATOR RCP1"/>
    <property type="match status" value="1"/>
</dbReference>
<dbReference type="eggNOG" id="COG0784">
    <property type="taxonomic scope" value="Bacteria"/>
</dbReference>
<evidence type="ECO:0000313" key="3">
    <source>
        <dbReference type="EMBL" id="EON91618.1"/>
    </source>
</evidence>